<evidence type="ECO:0000313" key="2">
    <source>
        <dbReference type="Proteomes" id="UP000298517"/>
    </source>
</evidence>
<evidence type="ECO:0000313" key="1">
    <source>
        <dbReference type="EMBL" id="TEW75596.1"/>
    </source>
</evidence>
<organism evidence="1 2">
    <name type="scientific">Gramella jeungdoensis</name>
    <dbReference type="NCBI Taxonomy" id="708091"/>
    <lineage>
        <taxon>Bacteria</taxon>
        <taxon>Pseudomonadati</taxon>
        <taxon>Bacteroidota</taxon>
        <taxon>Flavobacteriia</taxon>
        <taxon>Flavobacteriales</taxon>
        <taxon>Flavobacteriaceae</taxon>
        <taxon>Christiangramia</taxon>
    </lineage>
</organism>
<dbReference type="AlphaFoldDB" id="A0A4Y8AW60"/>
<name>A0A4Y8AW60_9FLAO</name>
<dbReference type="RefSeq" id="WP_134247965.1">
    <property type="nucleotide sequence ID" value="NZ_SNQI01000002.1"/>
</dbReference>
<protein>
    <submittedName>
        <fullName evidence="1">Uncharacterized protein</fullName>
    </submittedName>
</protein>
<dbReference type="Proteomes" id="UP000298517">
    <property type="component" value="Unassembled WGS sequence"/>
</dbReference>
<reference evidence="1 2" key="1">
    <citation type="journal article" date="2011" name="J. Microbiol.">
        <title>Gramella jeungdoensis sp. nov., isolated from a solar saltern in Korea.</title>
        <authorList>
            <person name="Joung Y."/>
            <person name="Kim H."/>
            <person name="Jang T."/>
            <person name="Ahn T.S."/>
            <person name="Joh K."/>
        </authorList>
    </citation>
    <scope>NUCLEOTIDE SEQUENCE [LARGE SCALE GENOMIC DNA]</scope>
    <source>
        <strain evidence="1 2">KCTC 23123</strain>
    </source>
</reference>
<proteinExistence type="predicted"/>
<comment type="caution">
    <text evidence="1">The sequence shown here is derived from an EMBL/GenBank/DDBJ whole genome shotgun (WGS) entry which is preliminary data.</text>
</comment>
<keyword evidence="2" id="KW-1185">Reference proteome</keyword>
<accession>A0A4Y8AW60</accession>
<dbReference type="EMBL" id="SNQI01000002">
    <property type="protein sequence ID" value="TEW75596.1"/>
    <property type="molecule type" value="Genomic_DNA"/>
</dbReference>
<gene>
    <name evidence="1" type="ORF">E2488_08820</name>
</gene>
<sequence length="267" mass="30277">MISCNSNKKSDSEQTQVVYIPETDTATYESSRVEKIIEENKQQTNYSLTYWDSDTLNLWGHQPLDKNLFLINFNSGQVHKAKTISHISKEDPMADFMDLTIIQPSIFKDKKDLDLGMFSEKEEIDFKILKFEDINDKKISVEIDSLIRKTSMIDSLLSINGEKLDNSVITSKPIISGLRTENVDIKIVTYMIFDNSTTGPRFAILNGKIYPISGQCSFKEIIPYMIDNELFIKSGASCCDCGIVIDKIFKVTNDSITLEFNDGSQSN</sequence>